<feature type="transmembrane region" description="Helical" evidence="1">
    <location>
        <begin position="109"/>
        <end position="127"/>
    </location>
</feature>
<evidence type="ECO:0000256" key="2">
    <source>
        <dbReference type="SAM" id="SignalP"/>
    </source>
</evidence>
<evidence type="ECO:0000256" key="1">
    <source>
        <dbReference type="SAM" id="Phobius"/>
    </source>
</evidence>
<accession>A0AAF1BHD8</accession>
<sequence length="177" mass="19544">MRKTTRRLLILVVLAVLALLPATNAALINSNSLYWCKCQCFTNSTIIPLLHPEDSNRPCLSCTRQFCLDQKLEICKGAKVPELDTDTGTGTEGDVAATCFKRDSPRDQVIVTCFVLICCALLLFAGVRARLRKAVEQRGAQPIDLREWGQALLPEPLHNSVFGRNNNQRYGPVSVGS</sequence>
<keyword evidence="1" id="KW-1133">Transmembrane helix</keyword>
<dbReference type="PANTHER" id="PTHR36854:SF1">
    <property type="entry name" value="TRANSMEMBRANE PROTEIN"/>
    <property type="match status" value="1"/>
</dbReference>
<name>A0AAF1BHD8_9TREE</name>
<dbReference type="GeneID" id="87807748"/>
<keyword evidence="4" id="KW-1185">Reference proteome</keyword>
<keyword evidence="1" id="KW-0812">Transmembrane</keyword>
<gene>
    <name evidence="3" type="ORF">LOC62_03G004510</name>
</gene>
<evidence type="ECO:0008006" key="5">
    <source>
        <dbReference type="Google" id="ProtNLM"/>
    </source>
</evidence>
<organism evidence="3 4">
    <name type="scientific">Vanrija pseudolonga</name>
    <dbReference type="NCBI Taxonomy" id="143232"/>
    <lineage>
        <taxon>Eukaryota</taxon>
        <taxon>Fungi</taxon>
        <taxon>Dikarya</taxon>
        <taxon>Basidiomycota</taxon>
        <taxon>Agaricomycotina</taxon>
        <taxon>Tremellomycetes</taxon>
        <taxon>Trichosporonales</taxon>
        <taxon>Trichosporonaceae</taxon>
        <taxon>Vanrija</taxon>
    </lineage>
</organism>
<keyword evidence="1" id="KW-0472">Membrane</keyword>
<dbReference type="Proteomes" id="UP000827549">
    <property type="component" value="Chromosome 3"/>
</dbReference>
<dbReference type="PANTHER" id="PTHR36854">
    <property type="entry name" value="CHROMOSOME 9, WHOLE GENOME SHOTGUN SEQUENCE"/>
    <property type="match status" value="1"/>
</dbReference>
<dbReference type="AlphaFoldDB" id="A0AAF1BHD8"/>
<feature type="chain" id="PRO_5042181856" description="Transmembrane protein" evidence="2">
    <location>
        <begin position="26"/>
        <end position="177"/>
    </location>
</feature>
<evidence type="ECO:0000313" key="3">
    <source>
        <dbReference type="EMBL" id="WOO80981.1"/>
    </source>
</evidence>
<protein>
    <recommendedName>
        <fullName evidence="5">Transmembrane protein</fullName>
    </recommendedName>
</protein>
<keyword evidence="2" id="KW-0732">Signal</keyword>
<dbReference type="RefSeq" id="XP_062627013.1">
    <property type="nucleotide sequence ID" value="XM_062771029.1"/>
</dbReference>
<evidence type="ECO:0000313" key="4">
    <source>
        <dbReference type="Proteomes" id="UP000827549"/>
    </source>
</evidence>
<proteinExistence type="predicted"/>
<feature type="signal peptide" evidence="2">
    <location>
        <begin position="1"/>
        <end position="25"/>
    </location>
</feature>
<dbReference type="EMBL" id="CP086716">
    <property type="protein sequence ID" value="WOO80981.1"/>
    <property type="molecule type" value="Genomic_DNA"/>
</dbReference>
<reference evidence="3" key="1">
    <citation type="submission" date="2023-10" db="EMBL/GenBank/DDBJ databases">
        <authorList>
            <person name="Noh H."/>
        </authorList>
    </citation>
    <scope>NUCLEOTIDE SEQUENCE</scope>
    <source>
        <strain evidence="3">DUCC4014</strain>
    </source>
</reference>